<dbReference type="SUPFAM" id="SSF52172">
    <property type="entry name" value="CheY-like"/>
    <property type="match status" value="1"/>
</dbReference>
<dbReference type="InterPro" id="IPR052893">
    <property type="entry name" value="TCS_response_regulator"/>
</dbReference>
<dbReference type="AlphaFoldDB" id="A0A2A2H415"/>
<evidence type="ECO:0000256" key="1">
    <source>
        <dbReference type="PROSITE-ProRule" id="PRU00169"/>
    </source>
</evidence>
<dbReference type="InterPro" id="IPR011006">
    <property type="entry name" value="CheY-like_superfamily"/>
</dbReference>
<dbReference type="Proteomes" id="UP000217784">
    <property type="component" value="Unassembled WGS sequence"/>
</dbReference>
<dbReference type="PROSITE" id="PS50110">
    <property type="entry name" value="RESPONSE_REGULATORY"/>
    <property type="match status" value="1"/>
</dbReference>
<dbReference type="GO" id="GO:0000160">
    <property type="term" value="P:phosphorelay signal transduction system"/>
    <property type="evidence" value="ECO:0007669"/>
    <property type="project" value="InterPro"/>
</dbReference>
<name>A0A2A2H415_METBR</name>
<sequence length="143" mass="16405">MNILLVEDNPADARLIKEVFKDTKTKNRLYVVKDGVEAMAFLNQELEYADIPRPDVILLDLNLPRKDGREVLKELKEDDSLKRVPIVILTTSSAEEDIIKTYNNHANCYITKPVDFDQFLKVINSIEDFWLSVVKLPSNLNGD</sequence>
<proteinExistence type="predicted"/>
<dbReference type="PANTHER" id="PTHR44520:SF2">
    <property type="entry name" value="RESPONSE REGULATOR RCP1"/>
    <property type="match status" value="1"/>
</dbReference>
<evidence type="ECO:0000259" key="2">
    <source>
        <dbReference type="PROSITE" id="PS50110"/>
    </source>
</evidence>
<keyword evidence="4" id="KW-1185">Reference proteome</keyword>
<dbReference type="Gene3D" id="3.40.50.2300">
    <property type="match status" value="1"/>
</dbReference>
<accession>A0A2A2H415</accession>
<feature type="modified residue" description="4-aspartylphosphate" evidence="1">
    <location>
        <position position="60"/>
    </location>
</feature>
<dbReference type="EMBL" id="LMVM01000033">
    <property type="protein sequence ID" value="PAV04105.1"/>
    <property type="molecule type" value="Genomic_DNA"/>
</dbReference>
<dbReference type="InterPro" id="IPR001789">
    <property type="entry name" value="Sig_transdc_resp-reg_receiver"/>
</dbReference>
<dbReference type="Pfam" id="PF00072">
    <property type="entry name" value="Response_reg"/>
    <property type="match status" value="1"/>
</dbReference>
<comment type="caution">
    <text evidence="3">The sequence shown here is derived from an EMBL/GenBank/DDBJ whole genome shotgun (WGS) entry which is preliminary data.</text>
</comment>
<evidence type="ECO:0000313" key="4">
    <source>
        <dbReference type="Proteomes" id="UP000217784"/>
    </source>
</evidence>
<organism evidence="3 4">
    <name type="scientific">Methanobacterium bryantii</name>
    <dbReference type="NCBI Taxonomy" id="2161"/>
    <lineage>
        <taxon>Archaea</taxon>
        <taxon>Methanobacteriati</taxon>
        <taxon>Methanobacteriota</taxon>
        <taxon>Methanomada group</taxon>
        <taxon>Methanobacteria</taxon>
        <taxon>Methanobacteriales</taxon>
        <taxon>Methanobacteriaceae</taxon>
        <taxon>Methanobacterium</taxon>
    </lineage>
</organism>
<gene>
    <name evidence="3" type="ORF">ASJ80_02885</name>
</gene>
<evidence type="ECO:0000313" key="3">
    <source>
        <dbReference type="EMBL" id="PAV04105.1"/>
    </source>
</evidence>
<keyword evidence="1" id="KW-0597">Phosphoprotein</keyword>
<dbReference type="CDD" id="cd17557">
    <property type="entry name" value="REC_Rcp-like"/>
    <property type="match status" value="1"/>
</dbReference>
<dbReference type="SMART" id="SM00448">
    <property type="entry name" value="REC"/>
    <property type="match status" value="1"/>
</dbReference>
<protein>
    <submittedName>
        <fullName evidence="3">Response regulator</fullName>
    </submittedName>
</protein>
<feature type="domain" description="Response regulatory" evidence="2">
    <location>
        <begin position="2"/>
        <end position="127"/>
    </location>
</feature>
<reference evidence="3 4" key="1">
    <citation type="journal article" date="2017" name="BMC Genomics">
        <title>Genomic analysis of methanogenic archaea reveals a shift towards energy conservation.</title>
        <authorList>
            <person name="Gilmore S.P."/>
            <person name="Henske J.K."/>
            <person name="Sexton J.A."/>
            <person name="Solomon K.V."/>
            <person name="Seppala S."/>
            <person name="Yoo J.I."/>
            <person name="Huyett L.M."/>
            <person name="Pressman A."/>
            <person name="Cogan J.Z."/>
            <person name="Kivenson V."/>
            <person name="Peng X."/>
            <person name="Tan Y."/>
            <person name="Valentine D.L."/>
            <person name="O'Malley M.A."/>
        </authorList>
    </citation>
    <scope>NUCLEOTIDE SEQUENCE [LARGE SCALE GENOMIC DNA]</scope>
    <source>
        <strain evidence="3 4">M.o.H.</strain>
    </source>
</reference>
<dbReference type="PANTHER" id="PTHR44520">
    <property type="entry name" value="RESPONSE REGULATOR RCP1-RELATED"/>
    <property type="match status" value="1"/>
</dbReference>